<keyword evidence="13" id="KW-1185">Reference proteome</keyword>
<dbReference type="CDD" id="cd06916">
    <property type="entry name" value="NR_DBD_like"/>
    <property type="match status" value="1"/>
</dbReference>
<evidence type="ECO:0000256" key="4">
    <source>
        <dbReference type="ARBA" id="ARBA00023015"/>
    </source>
</evidence>
<dbReference type="SUPFAM" id="SSF57716">
    <property type="entry name" value="Glucocorticoid receptor-like (DNA-binding domain)"/>
    <property type="match status" value="2"/>
</dbReference>
<feature type="compositionally biased region" description="Polar residues" evidence="9">
    <location>
        <begin position="612"/>
        <end position="621"/>
    </location>
</feature>
<dbReference type="InterPro" id="IPR013088">
    <property type="entry name" value="Znf_NHR/GATA"/>
</dbReference>
<dbReference type="GO" id="GO:0030154">
    <property type="term" value="P:cell differentiation"/>
    <property type="evidence" value="ECO:0007669"/>
    <property type="project" value="TreeGrafter"/>
</dbReference>
<evidence type="ECO:0000256" key="9">
    <source>
        <dbReference type="SAM" id="MobiDB-lite"/>
    </source>
</evidence>
<keyword evidence="6" id="KW-0804">Transcription</keyword>
<sequence length="1497" mass="167151">MSGLKCQLEPSGKADNFIQRPSYSDSYNLAVPITSYNKNSAVCSRKGPVQSYSPTTPKDVSSCGQPDPMHLFDKKEIVKNVDGKADQPLDLSVKNAEITSKGSKHLSQHKHFSGPSNAVPTIFASNPENIFKIPLPPELEKGPISSKNCRLSKAVNQTFEFRHKVPFIVPNPSVFQVKYNLFPNSVRKTPQKLSHKEAAQPHRTSLKNKSVMSEREAPQKQARLEADASGNASYMIKEEPMEDADIHFKQFYSNSVETFSTGSYQNSTPSNCFLPDSNVTQKSEFYGFPTKSEFAQKAQDTGQRDYPDSSTDSTYQSLHGSSMNKQNHATFVSSSGALHQPPGSSSAILNEVVAKQSNIIDSNHPMPSSTETNELSDVSLCQVCGDHAAGFYCGAYICEACKKFFIRAAKLKQIKYVCLKQKNCIITKESRVHCQYCRYQKCLSLNMFYLKDGQKGEDKSKVQEIPCRVCSAPSSGFHFGALTCEGCKGFFRRMVNEREPGTYKCGKGGNCKVNSMTRNMCKACRYAKCLQIGMSTGGSRIGRQPNAIKHAISLEVKKQAAQRDSSQELKLQNSMNSSESLNSNICDFEGHVLESCAPGEVEKWVTGNIQSDHSSNQQLSAQGKDGFFPPTRQMNNWRESREMEKMASSSTESLDLVGRADVTQTNFEAMGKSGVMSTEVKSEESNQQQDMFCHNAQQKETRGQCFYERTEQNYPDSSCYGKRSSYPQMINQANYHSTESAWPLFQLNPESQRKIAPLEETSQYPVAKNHAQSEINWSRNAPTRPNLMSSMSSPASTFHRERSFSEDIELLNFNISMQSEEAFDHEKARNSLLQRKKVLGMAISGPLLSSWNPKEDHGRQDYSMASFNSTCGPSSMLSASSHLSQSAPMLHSDLSLNKLSHYHPKTASCEERQIKNPFHMDYARLPLSPKSHAAASPGYTNLNQGSYDQRGMPSKQYLDCSTRNEWLMSVSDNASINDCHTYCGIRSTERDAHMVMQHLEPTNNSQYTQDRQHLELQSPKAIHSAVSGTNKTITRVSDDGMEGYSSYTGFVSTELAISPVGLKSTDVLKSSSTPCSFYQEKQPFKNPGSFYPVNSHQTGPSPCPSPLSNAGKHRHARQGSRSPSPYKNHWKHRQEIQGCGSTDACNNARNHRHASVRSRSSSPLNNAGKNEQDGLASDKNKDDTISLPSDHFRSTSSPFAPIKTPEASTPSPRASPVPVNSATIVSSSNGSNTSESLSSSKRLPQSIKLSPSGGWTVNENYMDLDMEVAAKSLRSMCLVDKAKSDAYNAEQFVSKETAWELMMKHFDFHAKAMVRYAKKVPGFRDIKLDDQVRLLSKATYNLVLLNHTRAYEPATGFYNYFNMPRRNWLHCLVSSAWEYFPEFDVLHNHFKHCGILAKELGLTEIEYAYMSCIMLLDDECEGLESVPQVKELKSIILAAFQQHQLENFPSGSLRFGQLLLRLSEFSQFSMQHQMAVVQVMTKNPHLNIPQLYAEMYN</sequence>
<dbReference type="PROSITE" id="PS00031">
    <property type="entry name" value="NUCLEAR_REC_DBD_1"/>
    <property type="match status" value="1"/>
</dbReference>
<evidence type="ECO:0000313" key="13">
    <source>
        <dbReference type="Proteomes" id="UP000735302"/>
    </source>
</evidence>
<dbReference type="PROSITE" id="PS51843">
    <property type="entry name" value="NR_LBD"/>
    <property type="match status" value="1"/>
</dbReference>
<feature type="region of interest" description="Disordered" evidence="9">
    <location>
        <begin position="1088"/>
        <end position="1249"/>
    </location>
</feature>
<dbReference type="GO" id="GO:0004879">
    <property type="term" value="F:nuclear receptor activity"/>
    <property type="evidence" value="ECO:0007669"/>
    <property type="project" value="TreeGrafter"/>
</dbReference>
<dbReference type="CDD" id="cd07179">
    <property type="entry name" value="2DBD_NR_DBD2"/>
    <property type="match status" value="1"/>
</dbReference>
<keyword evidence="7" id="KW-0675">Receptor</keyword>
<dbReference type="InterPro" id="IPR050234">
    <property type="entry name" value="Nuclear_hormone_rcpt_NR1"/>
</dbReference>
<dbReference type="PANTHER" id="PTHR24082">
    <property type="entry name" value="NUCLEAR HORMONE RECEPTOR"/>
    <property type="match status" value="1"/>
</dbReference>
<dbReference type="GO" id="GO:0045944">
    <property type="term" value="P:positive regulation of transcription by RNA polymerase II"/>
    <property type="evidence" value="ECO:0007669"/>
    <property type="project" value="TreeGrafter"/>
</dbReference>
<dbReference type="Pfam" id="PF00105">
    <property type="entry name" value="zf-C4"/>
    <property type="match status" value="2"/>
</dbReference>
<feature type="compositionally biased region" description="Basic and acidic residues" evidence="9">
    <location>
        <begin position="212"/>
        <end position="226"/>
    </location>
</feature>
<dbReference type="Proteomes" id="UP000735302">
    <property type="component" value="Unassembled WGS sequence"/>
</dbReference>
<dbReference type="GO" id="GO:0000122">
    <property type="term" value="P:negative regulation of transcription by RNA polymerase II"/>
    <property type="evidence" value="ECO:0007669"/>
    <property type="project" value="TreeGrafter"/>
</dbReference>
<dbReference type="SMART" id="SM00430">
    <property type="entry name" value="HOLI"/>
    <property type="match status" value="1"/>
</dbReference>
<dbReference type="Pfam" id="PF00104">
    <property type="entry name" value="Hormone_recep"/>
    <property type="match status" value="1"/>
</dbReference>
<dbReference type="PROSITE" id="PS51030">
    <property type="entry name" value="NUCLEAR_REC_DBD_2"/>
    <property type="match status" value="2"/>
</dbReference>
<evidence type="ECO:0000256" key="5">
    <source>
        <dbReference type="ARBA" id="ARBA00023125"/>
    </source>
</evidence>
<feature type="compositionally biased region" description="Polar residues" evidence="9">
    <location>
        <begin position="308"/>
        <end position="321"/>
    </location>
</feature>
<evidence type="ECO:0000259" key="10">
    <source>
        <dbReference type="PROSITE" id="PS51030"/>
    </source>
</evidence>
<feature type="compositionally biased region" description="Polar residues" evidence="9">
    <location>
        <begin position="1206"/>
        <end position="1225"/>
    </location>
</feature>
<feature type="region of interest" description="Disordered" evidence="9">
    <location>
        <begin position="612"/>
        <end position="631"/>
    </location>
</feature>
<comment type="caution">
    <text evidence="12">The sequence shown here is derived from an EMBL/GenBank/DDBJ whole genome shotgun (WGS) entry which is preliminary data.</text>
</comment>
<dbReference type="InterPro" id="IPR000536">
    <property type="entry name" value="Nucl_hrmn_rcpt_lig-bd"/>
</dbReference>
<feature type="domain" description="NR LBD" evidence="11">
    <location>
        <begin position="1261"/>
        <end position="1497"/>
    </location>
</feature>
<evidence type="ECO:0000256" key="8">
    <source>
        <dbReference type="ARBA" id="ARBA00023242"/>
    </source>
</evidence>
<dbReference type="Gene3D" id="1.10.565.10">
    <property type="entry name" value="Retinoid X Receptor"/>
    <property type="match status" value="1"/>
</dbReference>
<keyword evidence="1" id="KW-0479">Metal-binding</keyword>
<evidence type="ECO:0000256" key="1">
    <source>
        <dbReference type="ARBA" id="ARBA00022723"/>
    </source>
</evidence>
<evidence type="ECO:0000256" key="3">
    <source>
        <dbReference type="ARBA" id="ARBA00022833"/>
    </source>
</evidence>
<keyword evidence="3" id="KW-0862">Zinc</keyword>
<feature type="domain" description="Nuclear receptor" evidence="10">
    <location>
        <begin position="464"/>
        <end position="541"/>
    </location>
</feature>
<dbReference type="InterPro" id="IPR001628">
    <property type="entry name" value="Znf_hrmn_rcpt"/>
</dbReference>
<dbReference type="SUPFAM" id="SSF48508">
    <property type="entry name" value="Nuclear receptor ligand-binding domain"/>
    <property type="match status" value="1"/>
</dbReference>
<evidence type="ECO:0000256" key="6">
    <source>
        <dbReference type="ARBA" id="ARBA00023163"/>
    </source>
</evidence>
<dbReference type="GO" id="GO:0009755">
    <property type="term" value="P:hormone-mediated signaling pathway"/>
    <property type="evidence" value="ECO:0007669"/>
    <property type="project" value="TreeGrafter"/>
</dbReference>
<feature type="compositionally biased region" description="Low complexity" evidence="9">
    <location>
        <begin position="1226"/>
        <end position="1240"/>
    </location>
</feature>
<feature type="region of interest" description="Disordered" evidence="9">
    <location>
        <begin position="296"/>
        <end position="321"/>
    </location>
</feature>
<feature type="compositionally biased region" description="Basic and acidic residues" evidence="9">
    <location>
        <begin position="1170"/>
        <end position="1184"/>
    </location>
</feature>
<proteinExistence type="predicted"/>
<feature type="domain" description="Nuclear receptor" evidence="10">
    <location>
        <begin position="378"/>
        <end position="464"/>
    </location>
</feature>
<dbReference type="Gene3D" id="3.30.50.10">
    <property type="entry name" value="Erythroid Transcription Factor GATA-1, subunit A"/>
    <property type="match status" value="2"/>
</dbReference>
<reference evidence="12 13" key="1">
    <citation type="journal article" date="2021" name="Elife">
        <title>Chloroplast acquisition without the gene transfer in kleptoplastic sea slugs, Plakobranchus ocellatus.</title>
        <authorList>
            <person name="Maeda T."/>
            <person name="Takahashi S."/>
            <person name="Yoshida T."/>
            <person name="Shimamura S."/>
            <person name="Takaki Y."/>
            <person name="Nagai Y."/>
            <person name="Toyoda A."/>
            <person name="Suzuki Y."/>
            <person name="Arimoto A."/>
            <person name="Ishii H."/>
            <person name="Satoh N."/>
            <person name="Nishiyama T."/>
            <person name="Hasebe M."/>
            <person name="Maruyama T."/>
            <person name="Minagawa J."/>
            <person name="Obokata J."/>
            <person name="Shigenobu S."/>
        </authorList>
    </citation>
    <scope>NUCLEOTIDE SEQUENCE [LARGE SCALE GENOMIC DNA]</scope>
</reference>
<keyword evidence="4" id="KW-0805">Transcription regulation</keyword>
<keyword evidence="5" id="KW-0238">DNA-binding</keyword>
<gene>
    <name evidence="12" type="ORF">PoB_000887400</name>
</gene>
<evidence type="ECO:0000259" key="11">
    <source>
        <dbReference type="PROSITE" id="PS51843"/>
    </source>
</evidence>
<dbReference type="EMBL" id="BLXT01000977">
    <property type="protein sequence ID" value="GFN82368.1"/>
    <property type="molecule type" value="Genomic_DNA"/>
</dbReference>
<organism evidence="12 13">
    <name type="scientific">Plakobranchus ocellatus</name>
    <dbReference type="NCBI Taxonomy" id="259542"/>
    <lineage>
        <taxon>Eukaryota</taxon>
        <taxon>Metazoa</taxon>
        <taxon>Spiralia</taxon>
        <taxon>Lophotrochozoa</taxon>
        <taxon>Mollusca</taxon>
        <taxon>Gastropoda</taxon>
        <taxon>Heterobranchia</taxon>
        <taxon>Euthyneura</taxon>
        <taxon>Panpulmonata</taxon>
        <taxon>Sacoglossa</taxon>
        <taxon>Placobranchoidea</taxon>
        <taxon>Plakobranchidae</taxon>
        <taxon>Plakobranchus</taxon>
    </lineage>
</organism>
<evidence type="ECO:0000256" key="7">
    <source>
        <dbReference type="ARBA" id="ARBA00023170"/>
    </source>
</evidence>
<feature type="region of interest" description="Disordered" evidence="9">
    <location>
        <begin position="188"/>
        <end position="226"/>
    </location>
</feature>
<evidence type="ECO:0000256" key="2">
    <source>
        <dbReference type="ARBA" id="ARBA00022771"/>
    </source>
</evidence>
<dbReference type="InterPro" id="IPR035500">
    <property type="entry name" value="NHR-like_dom_sf"/>
</dbReference>
<dbReference type="PRINTS" id="PR00047">
    <property type="entry name" value="STROIDFINGER"/>
</dbReference>
<keyword evidence="2" id="KW-0863">Zinc-finger</keyword>
<dbReference type="GO" id="GO:0000978">
    <property type="term" value="F:RNA polymerase II cis-regulatory region sequence-specific DNA binding"/>
    <property type="evidence" value="ECO:0007669"/>
    <property type="project" value="TreeGrafter"/>
</dbReference>
<evidence type="ECO:0000313" key="12">
    <source>
        <dbReference type="EMBL" id="GFN82368.1"/>
    </source>
</evidence>
<dbReference type="SMART" id="SM00399">
    <property type="entry name" value="ZnF_C4"/>
    <property type="match status" value="2"/>
</dbReference>
<dbReference type="GO" id="GO:0008270">
    <property type="term" value="F:zinc ion binding"/>
    <property type="evidence" value="ECO:0007669"/>
    <property type="project" value="UniProtKB-KW"/>
</dbReference>
<keyword evidence="8" id="KW-0539">Nucleus</keyword>
<protein>
    <submittedName>
        <fullName evidence="12">Zinc finger protein</fullName>
    </submittedName>
</protein>
<name>A0AAV3YJB2_9GAST</name>
<dbReference type="PANTHER" id="PTHR24082:SF473">
    <property type="entry name" value="ECDYSONE-INDUCED PROTEIN 75B, ISOFORM B"/>
    <property type="match status" value="1"/>
</dbReference>
<accession>A0AAV3YJB2</accession>